<dbReference type="RefSeq" id="WP_377774032.1">
    <property type="nucleotide sequence ID" value="NZ_JBHUHO010000035.1"/>
</dbReference>
<gene>
    <name evidence="1" type="ORF">ACFSJH_15555</name>
</gene>
<proteinExistence type="predicted"/>
<dbReference type="InterPro" id="IPR014843">
    <property type="entry name" value="Him1/Fmp52"/>
</dbReference>
<evidence type="ECO:0000313" key="1">
    <source>
        <dbReference type="EMBL" id="MFD2117146.1"/>
    </source>
</evidence>
<dbReference type="Proteomes" id="UP001597362">
    <property type="component" value="Unassembled WGS sequence"/>
</dbReference>
<organism evidence="1 2">
    <name type="scientific">Paenibacillus yanchengensis</name>
    <dbReference type="NCBI Taxonomy" id="2035833"/>
    <lineage>
        <taxon>Bacteria</taxon>
        <taxon>Bacillati</taxon>
        <taxon>Bacillota</taxon>
        <taxon>Bacilli</taxon>
        <taxon>Bacillales</taxon>
        <taxon>Paenibacillaceae</taxon>
        <taxon>Paenibacillus</taxon>
    </lineage>
</organism>
<dbReference type="EMBL" id="JBHUHO010000035">
    <property type="protein sequence ID" value="MFD2117146.1"/>
    <property type="molecule type" value="Genomic_DNA"/>
</dbReference>
<dbReference type="SUPFAM" id="SSF51735">
    <property type="entry name" value="NAD(P)-binding Rossmann-fold domains"/>
    <property type="match status" value="1"/>
</dbReference>
<protein>
    <submittedName>
        <fullName evidence="1">NAD(P)H-binding protein</fullName>
    </submittedName>
</protein>
<keyword evidence="2" id="KW-1185">Reference proteome</keyword>
<dbReference type="PANTHER" id="PTHR14097:SF7">
    <property type="entry name" value="OXIDOREDUCTASE HTATIP2"/>
    <property type="match status" value="1"/>
</dbReference>
<reference evidence="2" key="1">
    <citation type="journal article" date="2019" name="Int. J. Syst. Evol. Microbiol.">
        <title>The Global Catalogue of Microorganisms (GCM) 10K type strain sequencing project: providing services to taxonomists for standard genome sequencing and annotation.</title>
        <authorList>
            <consortium name="The Broad Institute Genomics Platform"/>
            <consortium name="The Broad Institute Genome Sequencing Center for Infectious Disease"/>
            <person name="Wu L."/>
            <person name="Ma J."/>
        </authorList>
    </citation>
    <scope>NUCLEOTIDE SEQUENCE [LARGE SCALE GENOMIC DNA]</scope>
    <source>
        <strain evidence="2">GH52</strain>
    </source>
</reference>
<accession>A0ABW4YNC0</accession>
<dbReference type="Pfam" id="PF08732">
    <property type="entry name" value="HIM1"/>
    <property type="match status" value="1"/>
</dbReference>
<dbReference type="Gene3D" id="3.40.50.720">
    <property type="entry name" value="NAD(P)-binding Rossmann-like Domain"/>
    <property type="match status" value="1"/>
</dbReference>
<evidence type="ECO:0000313" key="2">
    <source>
        <dbReference type="Proteomes" id="UP001597362"/>
    </source>
</evidence>
<dbReference type="InterPro" id="IPR036291">
    <property type="entry name" value="NAD(P)-bd_dom_sf"/>
</dbReference>
<name>A0ABW4YNC0_9BACL</name>
<sequence>MPNNRIALVIGATGLVGSELVKQLCIGEHYQQIKVIARRSLSFSHPKLEVTVCHFDNITSEHLHGVQDVFCCIGTTIKKAGSRPAFEQVDYHYPLTVATFAKQQQAEHFLVITAMGANESSPIFYNHVKGKLENRLIALSFERLSILRPSLLTGERPEVRTAEKLGEWSFKVVNPLLIGPFRKFRSIQGAEVAQAMKQIALVPSKQQVTIYSSAEIAKKSHFQPNE</sequence>
<comment type="caution">
    <text evidence="1">The sequence shown here is derived from an EMBL/GenBank/DDBJ whole genome shotgun (WGS) entry which is preliminary data.</text>
</comment>
<dbReference type="PANTHER" id="PTHR14097">
    <property type="entry name" value="OXIDOREDUCTASE HTATIP2"/>
    <property type="match status" value="1"/>
</dbReference>